<dbReference type="RefSeq" id="WP_140448337.1">
    <property type="nucleotide sequence ID" value="NZ_JAHEWX010000004.1"/>
</dbReference>
<comment type="caution">
    <text evidence="2">The sequence shown here is derived from an EMBL/GenBank/DDBJ whole genome shotgun (WGS) entry which is preliminary data.</text>
</comment>
<dbReference type="CDD" id="cd07326">
    <property type="entry name" value="M56_BlaR1_MecR1_like"/>
    <property type="match status" value="1"/>
</dbReference>
<proteinExistence type="predicted"/>
<evidence type="ECO:0000313" key="2">
    <source>
        <dbReference type="EMBL" id="MBT1541164.1"/>
    </source>
</evidence>
<dbReference type="EMBL" id="JAHEWX010000004">
    <property type="protein sequence ID" value="MBT1541164.1"/>
    <property type="molecule type" value="Genomic_DNA"/>
</dbReference>
<keyword evidence="1" id="KW-0472">Membrane</keyword>
<keyword evidence="1" id="KW-1133">Transmembrane helix</keyword>
<feature type="transmembrane region" description="Helical" evidence="1">
    <location>
        <begin position="39"/>
        <end position="62"/>
    </location>
</feature>
<feature type="transmembrane region" description="Helical" evidence="1">
    <location>
        <begin position="74"/>
        <end position="95"/>
    </location>
</feature>
<evidence type="ECO:0000313" key="3">
    <source>
        <dbReference type="Proteomes" id="UP000709437"/>
    </source>
</evidence>
<organism evidence="2 3">
    <name type="scientific">Curtobacterium flaccumfaciens pv. flaccumfaciens</name>
    <dbReference type="NCBI Taxonomy" id="138532"/>
    <lineage>
        <taxon>Bacteria</taxon>
        <taxon>Bacillati</taxon>
        <taxon>Actinomycetota</taxon>
        <taxon>Actinomycetes</taxon>
        <taxon>Micrococcales</taxon>
        <taxon>Microbacteriaceae</taxon>
        <taxon>Curtobacterium</taxon>
    </lineage>
</organism>
<dbReference type="PANTHER" id="PTHR34978">
    <property type="entry name" value="POSSIBLE SENSOR-TRANSDUCER PROTEIN BLAR"/>
    <property type="match status" value="1"/>
</dbReference>
<evidence type="ECO:0000256" key="1">
    <source>
        <dbReference type="SAM" id="Phobius"/>
    </source>
</evidence>
<keyword evidence="1" id="KW-0812">Transmembrane</keyword>
<protein>
    <submittedName>
        <fullName evidence="2">M56 family metallopeptidase</fullName>
    </submittedName>
</protein>
<dbReference type="InterPro" id="IPR052173">
    <property type="entry name" value="Beta-lactam_resp_regulator"/>
</dbReference>
<name>A0A9Q2ZQH6_9MICO</name>
<sequence>MIAVLGLVVLAVVVTVLAPSILTRGTWWLHRPQVALHLWLGALTVAASSLLLSVGIAAVIVATNAHAHGIGAPAAGLFAWCGLGVAGGVAALLAANAEPISAAKRRTDVAVTLLVARSTVRTEHIGGHEIAYLHTSDPIACSTADGRVLISTGVENAMPPACVRAVVEHERAHVLGRHDLIGRVAALNAAAFPRLRTAREFRRTVALLIELVADDTAARICGPATVCNALTLMNRIDPSPGLELRAARLAASPVKSWPHRRHPAPVLQSR</sequence>
<gene>
    <name evidence="2" type="ORF">KK103_05265</name>
</gene>
<reference evidence="2" key="1">
    <citation type="submission" date="2021-05" db="EMBL/GenBank/DDBJ databases">
        <title>Whole genome sequence of Curtobacterium flaccumfaciens pv. flaccumfaciens strain CFBP 3417.</title>
        <authorList>
            <person name="Osdaghi E."/>
            <person name="Taghouti G."/>
            <person name="Portier P."/>
            <person name="Fazliarab A."/>
            <person name="Taghavi S.M."/>
            <person name="Briand M."/>
            <person name="Le-Saux M."/>
            <person name="Jacques M.-A."/>
        </authorList>
    </citation>
    <scope>NUCLEOTIDE SEQUENCE</scope>
    <source>
        <strain evidence="2">CFBP 3417</strain>
    </source>
</reference>
<dbReference type="PANTHER" id="PTHR34978:SF3">
    <property type="entry name" value="SLR0241 PROTEIN"/>
    <property type="match status" value="1"/>
</dbReference>
<accession>A0A9Q2ZQH6</accession>
<dbReference type="Proteomes" id="UP000709437">
    <property type="component" value="Unassembled WGS sequence"/>
</dbReference>
<dbReference type="AlphaFoldDB" id="A0A9Q2ZQH6"/>